<feature type="region of interest" description="Disordered" evidence="1">
    <location>
        <begin position="1"/>
        <end position="59"/>
    </location>
</feature>
<reference evidence="3" key="1">
    <citation type="submission" date="2019-08" db="EMBL/GenBank/DDBJ databases">
        <title>Limnoglobus roseus gen. nov., sp. nov., a novel freshwater planctomycete with a giant genome from the family Gemmataceae.</title>
        <authorList>
            <person name="Kulichevskaya I.S."/>
            <person name="Naumoff D.G."/>
            <person name="Miroshnikov K."/>
            <person name="Ivanova A."/>
            <person name="Philippov D.A."/>
            <person name="Hakobyan A."/>
            <person name="Rijpstra I.C."/>
            <person name="Sinninghe Damste J.S."/>
            <person name="Liesack W."/>
            <person name="Dedysh S.N."/>
        </authorList>
    </citation>
    <scope>NUCLEOTIDE SEQUENCE [LARGE SCALE GENOMIC DNA]</scope>
    <source>
        <strain evidence="3">PX52</strain>
    </source>
</reference>
<evidence type="ECO:0000256" key="1">
    <source>
        <dbReference type="SAM" id="MobiDB-lite"/>
    </source>
</evidence>
<feature type="region of interest" description="Disordered" evidence="1">
    <location>
        <begin position="106"/>
        <end position="125"/>
    </location>
</feature>
<sequence>MTTTNSMSVPPAEIPAQADAGFANDRRKRNIPVATDRRRANNAAEKRRTSERRRLIDPTTCERDYNDEETIFMKAMDRYKRENRRPFPTWSEVLEVLRALGYRKVAEPTDLPGAKRPEQAPVAAD</sequence>
<name>A0A5C1AK43_9BACT</name>
<evidence type="ECO:0000313" key="3">
    <source>
        <dbReference type="Proteomes" id="UP000324974"/>
    </source>
</evidence>
<dbReference type="Proteomes" id="UP000324974">
    <property type="component" value="Chromosome"/>
</dbReference>
<accession>A0A5C1AK43</accession>
<dbReference type="EMBL" id="CP042425">
    <property type="protein sequence ID" value="QEL18062.1"/>
    <property type="molecule type" value="Genomic_DNA"/>
</dbReference>
<dbReference type="AlphaFoldDB" id="A0A5C1AK43"/>
<keyword evidence="3" id="KW-1185">Reference proteome</keyword>
<dbReference type="KEGG" id="lrs:PX52LOC_05076"/>
<evidence type="ECO:0000313" key="2">
    <source>
        <dbReference type="EMBL" id="QEL18062.1"/>
    </source>
</evidence>
<organism evidence="2 3">
    <name type="scientific">Limnoglobus roseus</name>
    <dbReference type="NCBI Taxonomy" id="2598579"/>
    <lineage>
        <taxon>Bacteria</taxon>
        <taxon>Pseudomonadati</taxon>
        <taxon>Planctomycetota</taxon>
        <taxon>Planctomycetia</taxon>
        <taxon>Gemmatales</taxon>
        <taxon>Gemmataceae</taxon>
        <taxon>Limnoglobus</taxon>
    </lineage>
</organism>
<dbReference type="RefSeq" id="WP_218575157.1">
    <property type="nucleotide sequence ID" value="NZ_CP042425.1"/>
</dbReference>
<proteinExistence type="predicted"/>
<gene>
    <name evidence="2" type="ORF">PX52LOC_05076</name>
</gene>
<feature type="compositionally biased region" description="Basic and acidic residues" evidence="1">
    <location>
        <begin position="35"/>
        <end position="59"/>
    </location>
</feature>
<protein>
    <submittedName>
        <fullName evidence="2">Uncharacterized protein</fullName>
    </submittedName>
</protein>